<dbReference type="EMBL" id="KN393489">
    <property type="protein sequence ID" value="KHG10266.1"/>
    <property type="molecule type" value="Genomic_DNA"/>
</dbReference>
<dbReference type="AlphaFoldDB" id="A0A0B0NGU2"/>
<proteinExistence type="predicted"/>
<protein>
    <submittedName>
        <fullName evidence="1">Jeltraxin</fullName>
    </submittedName>
</protein>
<evidence type="ECO:0000313" key="2">
    <source>
        <dbReference type="Proteomes" id="UP000032142"/>
    </source>
</evidence>
<reference evidence="2" key="1">
    <citation type="submission" date="2014-09" db="EMBL/GenBank/DDBJ databases">
        <authorList>
            <person name="Mudge J."/>
            <person name="Ramaraj T."/>
            <person name="Lindquist I.E."/>
            <person name="Bharti A.K."/>
            <person name="Sundararajan A."/>
            <person name="Cameron C.T."/>
            <person name="Woodward J.E."/>
            <person name="May G.D."/>
            <person name="Brubaker C."/>
            <person name="Broadhvest J."/>
            <person name="Wilkins T.A."/>
        </authorList>
    </citation>
    <scope>NUCLEOTIDE SEQUENCE</scope>
    <source>
        <strain evidence="2">cv. AKA8401</strain>
    </source>
</reference>
<dbReference type="Proteomes" id="UP000032142">
    <property type="component" value="Unassembled WGS sequence"/>
</dbReference>
<keyword evidence="2" id="KW-1185">Reference proteome</keyword>
<gene>
    <name evidence="1" type="ORF">F383_12969</name>
</gene>
<sequence length="74" mass="8601">MCASKTTFYTLASICNSDICVRVRPCLRQWHRYVITYKTTSGTLALYDMCDYSSILSNFEWFIGQRQVVIECAK</sequence>
<organism evidence="1 2">
    <name type="scientific">Gossypium arboreum</name>
    <name type="common">Tree cotton</name>
    <name type="synonym">Gossypium nanking</name>
    <dbReference type="NCBI Taxonomy" id="29729"/>
    <lineage>
        <taxon>Eukaryota</taxon>
        <taxon>Viridiplantae</taxon>
        <taxon>Streptophyta</taxon>
        <taxon>Embryophyta</taxon>
        <taxon>Tracheophyta</taxon>
        <taxon>Spermatophyta</taxon>
        <taxon>Magnoliopsida</taxon>
        <taxon>eudicotyledons</taxon>
        <taxon>Gunneridae</taxon>
        <taxon>Pentapetalae</taxon>
        <taxon>rosids</taxon>
        <taxon>malvids</taxon>
        <taxon>Malvales</taxon>
        <taxon>Malvaceae</taxon>
        <taxon>Malvoideae</taxon>
        <taxon>Gossypium</taxon>
    </lineage>
</organism>
<accession>A0A0B0NGU2</accession>
<name>A0A0B0NGU2_GOSAR</name>
<evidence type="ECO:0000313" key="1">
    <source>
        <dbReference type="EMBL" id="KHG10266.1"/>
    </source>
</evidence>